<evidence type="ECO:0000313" key="1">
    <source>
        <dbReference type="EMBL" id="MBN8231062.1"/>
    </source>
</evidence>
<evidence type="ECO:0008006" key="3">
    <source>
        <dbReference type="Google" id="ProtNLM"/>
    </source>
</evidence>
<gene>
    <name evidence="1" type="ORF">JYK02_26430</name>
</gene>
<evidence type="ECO:0000313" key="2">
    <source>
        <dbReference type="Proteomes" id="UP000664052"/>
    </source>
</evidence>
<dbReference type="EMBL" id="JAFIMU010000007">
    <property type="protein sequence ID" value="MBN8231062.1"/>
    <property type="molecule type" value="Genomic_DNA"/>
</dbReference>
<proteinExistence type="predicted"/>
<accession>A0ABS3DIB0</accession>
<organism evidence="1 2">
    <name type="scientific">Corallococcus macrosporus</name>
    <dbReference type="NCBI Taxonomy" id="35"/>
    <lineage>
        <taxon>Bacteria</taxon>
        <taxon>Pseudomonadati</taxon>
        <taxon>Myxococcota</taxon>
        <taxon>Myxococcia</taxon>
        <taxon>Myxococcales</taxon>
        <taxon>Cystobacterineae</taxon>
        <taxon>Myxococcaceae</taxon>
        <taxon>Corallococcus</taxon>
    </lineage>
</organism>
<name>A0ABS3DIB0_9BACT</name>
<dbReference type="Proteomes" id="UP000664052">
    <property type="component" value="Unassembled WGS sequence"/>
</dbReference>
<reference evidence="1 2" key="1">
    <citation type="submission" date="2021-02" db="EMBL/GenBank/DDBJ databases">
        <title>De Novo genome assembly of isolated myxobacteria.</title>
        <authorList>
            <person name="Stevens D.C."/>
        </authorList>
    </citation>
    <scope>NUCLEOTIDE SEQUENCE [LARGE SCALE GENOMIC DNA]</scope>
    <source>
        <strain evidence="1 2">ATCC 29039</strain>
    </source>
</reference>
<keyword evidence="2" id="KW-1185">Reference proteome</keyword>
<protein>
    <recommendedName>
        <fullName evidence="3">Lipoprotein</fullName>
    </recommendedName>
</protein>
<comment type="caution">
    <text evidence="1">The sequence shown here is derived from an EMBL/GenBank/DDBJ whole genome shotgun (WGS) entry which is preliminary data.</text>
</comment>
<sequence length="392" mass="40430">MKTGEGFKGFTWVLTTLAMALTSTGCGEEDVADSNDWNPHTVLTAASTSDAGTSIDAGWDLDAGPCETTPYDPKLGTLQLQPGFVAGESVPLPAAAGVVGVTPGPTYSLYTLVSENYHGPHALYSLGTWPLLSLGSAPLLDMSPSGLPNYSSYFVQTDGQHVITGVNFPGTVGVYDIAAPSASTSIPLTTLTAAAVVPGAFLLTTRPLGNPPGGAGETETLVALRTDTSPLTQTTVATFPAESQRSASVSVATHGALMVSYYEASSFIKARLVAPATVAQALTSGVPFSLADAPVMNVGSRFNRIAGHGAGMSVLRGSIPAPGFPYTDSDVSRFPITVTNNGATVTVGSRQPIVVFPDRCTQVTGMNAIGPDLLLRVQDKNGTRLVRIQQAP</sequence>
<dbReference type="PROSITE" id="PS51257">
    <property type="entry name" value="PROKAR_LIPOPROTEIN"/>
    <property type="match status" value="1"/>
</dbReference>
<dbReference type="RefSeq" id="WP_207054989.1">
    <property type="nucleotide sequence ID" value="NZ_JAFIMU010000007.1"/>
</dbReference>